<dbReference type="EnsemblPlants" id="Bo3g169340.1">
    <property type="protein sequence ID" value="Bo3g169340.1"/>
    <property type="gene ID" value="Bo3g169340"/>
</dbReference>
<sequence>MVLTAVDSASAATLKKLDSLSTVKEDPVLFEQEESFGFLKLYFNLVMDLINALEFQQGI</sequence>
<dbReference type="Gramene" id="Bo3g169340.1">
    <property type="protein sequence ID" value="Bo3g169340.1"/>
    <property type="gene ID" value="Bo3g169340"/>
</dbReference>
<dbReference type="AlphaFoldDB" id="A0A0D3BLJ0"/>
<accession>A0A0D3BLJ0</accession>
<reference evidence="1" key="2">
    <citation type="submission" date="2015-03" db="UniProtKB">
        <authorList>
            <consortium name="EnsemblPlants"/>
        </authorList>
    </citation>
    <scope>IDENTIFICATION</scope>
</reference>
<reference evidence="1 2" key="1">
    <citation type="journal article" date="2014" name="Genome Biol.">
        <title>Transcriptome and methylome profiling reveals relics of genome dominance in the mesopolyploid Brassica oleracea.</title>
        <authorList>
            <person name="Parkin I.A."/>
            <person name="Koh C."/>
            <person name="Tang H."/>
            <person name="Robinson S.J."/>
            <person name="Kagale S."/>
            <person name="Clarke W.E."/>
            <person name="Town C.D."/>
            <person name="Nixon J."/>
            <person name="Krishnakumar V."/>
            <person name="Bidwell S.L."/>
            <person name="Denoeud F."/>
            <person name="Belcram H."/>
            <person name="Links M.G."/>
            <person name="Just J."/>
            <person name="Clarke C."/>
            <person name="Bender T."/>
            <person name="Huebert T."/>
            <person name="Mason A.S."/>
            <person name="Pires J.C."/>
            <person name="Barker G."/>
            <person name="Moore J."/>
            <person name="Walley P.G."/>
            <person name="Manoli S."/>
            <person name="Batley J."/>
            <person name="Edwards D."/>
            <person name="Nelson M.N."/>
            <person name="Wang X."/>
            <person name="Paterson A.H."/>
            <person name="King G."/>
            <person name="Bancroft I."/>
            <person name="Chalhoub B."/>
            <person name="Sharpe A.G."/>
        </authorList>
    </citation>
    <scope>NUCLEOTIDE SEQUENCE</scope>
    <source>
        <strain evidence="1 2">cv. TO1000</strain>
    </source>
</reference>
<protein>
    <submittedName>
        <fullName evidence="1">Uncharacterized protein</fullName>
    </submittedName>
</protein>
<dbReference type="HOGENOM" id="CLU_2964026_0_0_1"/>
<evidence type="ECO:0000313" key="2">
    <source>
        <dbReference type="Proteomes" id="UP000032141"/>
    </source>
</evidence>
<proteinExistence type="predicted"/>
<name>A0A0D3BLJ0_BRAOL</name>
<keyword evidence="2" id="KW-1185">Reference proteome</keyword>
<dbReference type="Proteomes" id="UP000032141">
    <property type="component" value="Chromosome C3"/>
</dbReference>
<organism evidence="1 2">
    <name type="scientific">Brassica oleracea var. oleracea</name>
    <dbReference type="NCBI Taxonomy" id="109376"/>
    <lineage>
        <taxon>Eukaryota</taxon>
        <taxon>Viridiplantae</taxon>
        <taxon>Streptophyta</taxon>
        <taxon>Embryophyta</taxon>
        <taxon>Tracheophyta</taxon>
        <taxon>Spermatophyta</taxon>
        <taxon>Magnoliopsida</taxon>
        <taxon>eudicotyledons</taxon>
        <taxon>Gunneridae</taxon>
        <taxon>Pentapetalae</taxon>
        <taxon>rosids</taxon>
        <taxon>malvids</taxon>
        <taxon>Brassicales</taxon>
        <taxon>Brassicaceae</taxon>
        <taxon>Brassiceae</taxon>
        <taxon>Brassica</taxon>
    </lineage>
</organism>
<evidence type="ECO:0000313" key="1">
    <source>
        <dbReference type="EnsemblPlants" id="Bo3g169340.1"/>
    </source>
</evidence>